<sequence>MTESIETLRELAGEYVLGTLPLAARQDVERRLALEPLLRAEVAAWEQRLLPLTALAEPTEPSPELWPKISNSVASSRATAAADQSANRLASSLTPSAVTAAGGWRRWWDDLRLWRALSGGAVFATLVLAVLLTRQPSSEALQPAYMVVLVAPQERTAGYVVQASLNRKLTLTPLQGVAVPGNKSLQFWTKGTDWKAPVSLGLVRPNQSVKLTLDQLPQVQQDQLFEITLEPEAGSPTGKPTGPILYIGRAVKVAM</sequence>
<dbReference type="GeneID" id="43163219"/>
<gene>
    <name evidence="2" type="ORF">SR858_21680</name>
</gene>
<feature type="domain" description="Anti-sigma K factor RskA C-terminal" evidence="1">
    <location>
        <begin position="121"/>
        <end position="244"/>
    </location>
</feature>
<dbReference type="EMBL" id="CP140152">
    <property type="protein sequence ID" value="WQH03634.1"/>
    <property type="molecule type" value="Genomic_DNA"/>
</dbReference>
<dbReference type="PANTHER" id="PTHR37461">
    <property type="entry name" value="ANTI-SIGMA-K FACTOR RSKA"/>
    <property type="match status" value="1"/>
</dbReference>
<protein>
    <submittedName>
        <fullName evidence="2">Anti-sigma factor</fullName>
    </submittedName>
</protein>
<accession>A0ABZ0XW72</accession>
<dbReference type="InterPro" id="IPR051474">
    <property type="entry name" value="Anti-sigma-K/W_factor"/>
</dbReference>
<dbReference type="Proteomes" id="UP001326110">
    <property type="component" value="Chromosome"/>
</dbReference>
<dbReference type="Pfam" id="PF10099">
    <property type="entry name" value="RskA_C"/>
    <property type="match status" value="1"/>
</dbReference>
<proteinExistence type="predicted"/>
<organism evidence="2 3">
    <name type="scientific">Duganella zoogloeoides</name>
    <dbReference type="NCBI Taxonomy" id="75659"/>
    <lineage>
        <taxon>Bacteria</taxon>
        <taxon>Pseudomonadati</taxon>
        <taxon>Pseudomonadota</taxon>
        <taxon>Betaproteobacteria</taxon>
        <taxon>Burkholderiales</taxon>
        <taxon>Oxalobacteraceae</taxon>
        <taxon>Telluria group</taxon>
        <taxon>Duganella</taxon>
    </lineage>
</organism>
<name>A0ABZ0XW72_9BURK</name>
<dbReference type="RefSeq" id="WP_026637220.1">
    <property type="nucleotide sequence ID" value="NZ_CP140152.1"/>
</dbReference>
<dbReference type="PANTHER" id="PTHR37461:SF1">
    <property type="entry name" value="ANTI-SIGMA-K FACTOR RSKA"/>
    <property type="match status" value="1"/>
</dbReference>
<evidence type="ECO:0000313" key="2">
    <source>
        <dbReference type="EMBL" id="WQH03634.1"/>
    </source>
</evidence>
<reference evidence="2 3" key="1">
    <citation type="submission" date="2023-11" db="EMBL/GenBank/DDBJ databases">
        <title>MicrobeMod: A computational toolkit for identifying prokaryotic methylation and restriction-modification with nanopore sequencing.</title>
        <authorList>
            <person name="Crits-Christoph A."/>
            <person name="Kang S.C."/>
            <person name="Lee H."/>
            <person name="Ostrov N."/>
        </authorList>
    </citation>
    <scope>NUCLEOTIDE SEQUENCE [LARGE SCALE GENOMIC DNA]</scope>
    <source>
        <strain evidence="2 3">ATCC 25935</strain>
    </source>
</reference>
<keyword evidence="3" id="KW-1185">Reference proteome</keyword>
<evidence type="ECO:0000259" key="1">
    <source>
        <dbReference type="Pfam" id="PF10099"/>
    </source>
</evidence>
<evidence type="ECO:0000313" key="3">
    <source>
        <dbReference type="Proteomes" id="UP001326110"/>
    </source>
</evidence>
<dbReference type="InterPro" id="IPR018764">
    <property type="entry name" value="RskA_C"/>
</dbReference>